<evidence type="ECO:0000256" key="5">
    <source>
        <dbReference type="SAM" id="Coils"/>
    </source>
</evidence>
<dbReference type="Proteomes" id="UP000555728">
    <property type="component" value="Unassembled WGS sequence"/>
</dbReference>
<evidence type="ECO:0000256" key="6">
    <source>
        <dbReference type="SAM" id="Phobius"/>
    </source>
</evidence>
<gene>
    <name evidence="8" type="ORF">GGD88_001812</name>
</gene>
<feature type="transmembrane region" description="Helical" evidence="6">
    <location>
        <begin position="42"/>
        <end position="65"/>
    </location>
</feature>
<accession>A0A7W6RZR4</accession>
<evidence type="ECO:0000259" key="7">
    <source>
        <dbReference type="Pfam" id="PF06305"/>
    </source>
</evidence>
<dbReference type="InterPro" id="IPR010445">
    <property type="entry name" value="LapA_dom"/>
</dbReference>
<evidence type="ECO:0000256" key="2">
    <source>
        <dbReference type="ARBA" id="ARBA00022692"/>
    </source>
</evidence>
<keyword evidence="2 6" id="KW-0812">Transmembrane</keyword>
<keyword evidence="3 6" id="KW-1133">Transmembrane helix</keyword>
<evidence type="ECO:0000256" key="4">
    <source>
        <dbReference type="ARBA" id="ARBA00023136"/>
    </source>
</evidence>
<evidence type="ECO:0000313" key="8">
    <source>
        <dbReference type="EMBL" id="MBB4286087.1"/>
    </source>
</evidence>
<dbReference type="GO" id="GO:0005886">
    <property type="term" value="C:plasma membrane"/>
    <property type="evidence" value="ECO:0007669"/>
    <property type="project" value="InterPro"/>
</dbReference>
<dbReference type="EMBL" id="JACIGI010000012">
    <property type="protein sequence ID" value="MBB4286087.1"/>
    <property type="molecule type" value="Genomic_DNA"/>
</dbReference>
<dbReference type="AlphaFoldDB" id="A0A7W6RZR4"/>
<keyword evidence="9" id="KW-1185">Reference proteome</keyword>
<evidence type="ECO:0000256" key="1">
    <source>
        <dbReference type="ARBA" id="ARBA00022475"/>
    </source>
</evidence>
<keyword evidence="1" id="KW-1003">Cell membrane</keyword>
<feature type="transmembrane region" description="Helical" evidence="6">
    <location>
        <begin position="5"/>
        <end position="22"/>
    </location>
</feature>
<evidence type="ECO:0000313" key="9">
    <source>
        <dbReference type="Proteomes" id="UP000555728"/>
    </source>
</evidence>
<comment type="caution">
    <text evidence="8">The sequence shown here is derived from an EMBL/GenBank/DDBJ whole genome shotgun (WGS) entry which is preliminary data.</text>
</comment>
<sequence length="107" mass="11947">MFKFFAWVIGVPVIVIAVFFAIDNQDPVVLGLWPTQYELQVPLYWAVEGALLAGFIIGVFLTWLAGGRARGQVRHYRRETNSARREAANATVRAERAEAKLKEAGKA</sequence>
<evidence type="ECO:0000256" key="3">
    <source>
        <dbReference type="ARBA" id="ARBA00022989"/>
    </source>
</evidence>
<feature type="coiled-coil region" evidence="5">
    <location>
        <begin position="80"/>
        <end position="107"/>
    </location>
</feature>
<reference evidence="8 9" key="1">
    <citation type="submission" date="2020-08" db="EMBL/GenBank/DDBJ databases">
        <title>Genome sequencing of Purple Non-Sulfur Bacteria from various extreme environments.</title>
        <authorList>
            <person name="Mayer M."/>
        </authorList>
    </citation>
    <scope>NUCLEOTIDE SEQUENCE [LARGE SCALE GENOMIC DNA]</scope>
    <source>
        <strain evidence="8 9">JA135</strain>
    </source>
</reference>
<proteinExistence type="predicted"/>
<name>A0A7W6RZR4_9PROT</name>
<dbReference type="RefSeq" id="WP_184434407.1">
    <property type="nucleotide sequence ID" value="NZ_JACIGI010000012.1"/>
</dbReference>
<dbReference type="Pfam" id="PF06305">
    <property type="entry name" value="LapA_dom"/>
    <property type="match status" value="1"/>
</dbReference>
<organism evidence="8 9">
    <name type="scientific">Roseospira goensis</name>
    <dbReference type="NCBI Taxonomy" id="391922"/>
    <lineage>
        <taxon>Bacteria</taxon>
        <taxon>Pseudomonadati</taxon>
        <taxon>Pseudomonadota</taxon>
        <taxon>Alphaproteobacteria</taxon>
        <taxon>Rhodospirillales</taxon>
        <taxon>Rhodospirillaceae</taxon>
        <taxon>Roseospira</taxon>
    </lineage>
</organism>
<keyword evidence="5" id="KW-0175">Coiled coil</keyword>
<keyword evidence="4 6" id="KW-0472">Membrane</keyword>
<feature type="domain" description="Lipopolysaccharide assembly protein A" evidence="7">
    <location>
        <begin position="24"/>
        <end position="86"/>
    </location>
</feature>
<protein>
    <submittedName>
        <fullName evidence="8">Putative integral membrane protein</fullName>
    </submittedName>
</protein>